<dbReference type="EMBL" id="VRMN01000004">
    <property type="protein sequence ID" value="KAA8494556.1"/>
    <property type="molecule type" value="Genomic_DNA"/>
</dbReference>
<sequence>MCTGALEKDKTEDICRHAARKRAQDILVLLMPDSSGSGTMRTRSPHVRKKVMDYAHIVASTAAMFEIRFRVLDKMPDGSLDYLKPPKFSPSVPTIFEEDEDVAACDAEDSSLSTSKSFQEKPKRMQCAQLVATRT</sequence>
<dbReference type="Proteomes" id="UP000324585">
    <property type="component" value="Unassembled WGS sequence"/>
</dbReference>
<dbReference type="AlphaFoldDB" id="A0A5J4YT94"/>
<proteinExistence type="predicted"/>
<keyword evidence="2" id="KW-1185">Reference proteome</keyword>
<gene>
    <name evidence="1" type="ORF">FVE85_2797</name>
</gene>
<organism evidence="1 2">
    <name type="scientific">Porphyridium purpureum</name>
    <name type="common">Red alga</name>
    <name type="synonym">Porphyridium cruentum</name>
    <dbReference type="NCBI Taxonomy" id="35688"/>
    <lineage>
        <taxon>Eukaryota</taxon>
        <taxon>Rhodophyta</taxon>
        <taxon>Bangiophyceae</taxon>
        <taxon>Porphyridiales</taxon>
        <taxon>Porphyridiaceae</taxon>
        <taxon>Porphyridium</taxon>
    </lineage>
</organism>
<name>A0A5J4YT94_PORPP</name>
<comment type="caution">
    <text evidence="1">The sequence shown here is derived from an EMBL/GenBank/DDBJ whole genome shotgun (WGS) entry which is preliminary data.</text>
</comment>
<evidence type="ECO:0000313" key="1">
    <source>
        <dbReference type="EMBL" id="KAA8494556.1"/>
    </source>
</evidence>
<accession>A0A5J4YT94</accession>
<protein>
    <submittedName>
        <fullName evidence="1">Uncharacterized protein</fullName>
    </submittedName>
</protein>
<evidence type="ECO:0000313" key="2">
    <source>
        <dbReference type="Proteomes" id="UP000324585"/>
    </source>
</evidence>
<reference evidence="2" key="1">
    <citation type="journal article" date="2019" name="Nat. Commun.">
        <title>Expansion of phycobilisome linker gene families in mesophilic red algae.</title>
        <authorList>
            <person name="Lee J."/>
            <person name="Kim D."/>
            <person name="Bhattacharya D."/>
            <person name="Yoon H.S."/>
        </authorList>
    </citation>
    <scope>NUCLEOTIDE SEQUENCE [LARGE SCALE GENOMIC DNA]</scope>
    <source>
        <strain evidence="2">CCMP 1328</strain>
    </source>
</reference>